<dbReference type="EMBL" id="MPTB01000042">
    <property type="protein sequence ID" value="OMD41954.1"/>
    <property type="molecule type" value="Genomic_DNA"/>
</dbReference>
<accession>A0ABX3H411</accession>
<sequence length="331" mass="35107">MTYYLGIDGGGSKTYALLCDEHGNVLGKGRSGNGNHQISATEAAASIREASFAALAEAGLQLGDIKHAYLGLAGADRKTDYDILHPMIRGIGFTNYTLSGDPMIGLRAGTGRPYGVALICGTGTNAAGRNPQGQHYQCGGFDYMYGDFGGGGSLNIEVFRTVIRAWDGRESPTLLTAPLLKLLGYEWVDDMYNDFLDHGKHVPLDAARLLFPAAAEGDAAALAILQHQGMELGKAAAAVIHKLGMEKDTFDVVLVGSLLTRGDRGWIRGPISQAVQEAAPLAAVVTLSTEPVVGAVWSALESDGLTITSDIYEKMRAFQDFDLIPITTGQE</sequence>
<dbReference type="CDD" id="cd24007">
    <property type="entry name" value="ASKHA_NBD_eukNAGK-like"/>
    <property type="match status" value="1"/>
</dbReference>
<gene>
    <name evidence="2" type="ORF">BSK56_26120</name>
</gene>
<dbReference type="Pfam" id="PF01869">
    <property type="entry name" value="BcrAD_BadFG"/>
    <property type="match status" value="1"/>
</dbReference>
<keyword evidence="3" id="KW-1185">Reference proteome</keyword>
<name>A0ABX3H411_PAEBO</name>
<organism evidence="2 3">
    <name type="scientific">Paenibacillus borealis</name>
    <dbReference type="NCBI Taxonomy" id="160799"/>
    <lineage>
        <taxon>Bacteria</taxon>
        <taxon>Bacillati</taxon>
        <taxon>Bacillota</taxon>
        <taxon>Bacilli</taxon>
        <taxon>Bacillales</taxon>
        <taxon>Paenibacillaceae</taxon>
        <taxon>Paenibacillus</taxon>
    </lineage>
</organism>
<dbReference type="Proteomes" id="UP000187412">
    <property type="component" value="Unassembled WGS sequence"/>
</dbReference>
<evidence type="ECO:0000259" key="1">
    <source>
        <dbReference type="Pfam" id="PF01869"/>
    </source>
</evidence>
<dbReference type="Gene3D" id="3.30.420.40">
    <property type="match status" value="2"/>
</dbReference>
<dbReference type="InterPro" id="IPR002731">
    <property type="entry name" value="ATPase_BadF"/>
</dbReference>
<comment type="caution">
    <text evidence="2">The sequence shown here is derived from an EMBL/GenBank/DDBJ whole genome shotgun (WGS) entry which is preliminary data.</text>
</comment>
<protein>
    <submittedName>
        <fullName evidence="2">ATPase</fullName>
    </submittedName>
</protein>
<dbReference type="InterPro" id="IPR043129">
    <property type="entry name" value="ATPase_NBD"/>
</dbReference>
<dbReference type="PANTHER" id="PTHR43190:SF3">
    <property type="entry name" value="N-ACETYL-D-GLUCOSAMINE KINASE"/>
    <property type="match status" value="1"/>
</dbReference>
<evidence type="ECO:0000313" key="2">
    <source>
        <dbReference type="EMBL" id="OMD41954.1"/>
    </source>
</evidence>
<proteinExistence type="predicted"/>
<dbReference type="RefSeq" id="WP_076113423.1">
    <property type="nucleotide sequence ID" value="NZ_MPTB01000042.1"/>
</dbReference>
<evidence type="ECO:0000313" key="3">
    <source>
        <dbReference type="Proteomes" id="UP000187412"/>
    </source>
</evidence>
<dbReference type="PANTHER" id="PTHR43190">
    <property type="entry name" value="N-ACETYL-D-GLUCOSAMINE KINASE"/>
    <property type="match status" value="1"/>
</dbReference>
<reference evidence="2 3" key="1">
    <citation type="submission" date="2016-10" db="EMBL/GenBank/DDBJ databases">
        <title>Paenibacillus species isolates.</title>
        <authorList>
            <person name="Beno S.M."/>
        </authorList>
    </citation>
    <scope>NUCLEOTIDE SEQUENCE [LARGE SCALE GENOMIC DNA]</scope>
    <source>
        <strain evidence="2 3">FSL H7-0744</strain>
    </source>
</reference>
<dbReference type="InterPro" id="IPR052519">
    <property type="entry name" value="Euk-type_GlcNAc_Kinase"/>
</dbReference>
<feature type="domain" description="ATPase BadF/BadG/BcrA/BcrD type" evidence="1">
    <location>
        <begin position="5"/>
        <end position="296"/>
    </location>
</feature>
<dbReference type="SUPFAM" id="SSF53067">
    <property type="entry name" value="Actin-like ATPase domain"/>
    <property type="match status" value="2"/>
</dbReference>